<reference evidence="6" key="2">
    <citation type="submission" date="2020-09" db="EMBL/GenBank/DDBJ databases">
        <authorList>
            <person name="Sun Q."/>
            <person name="Ohkuma M."/>
        </authorList>
    </citation>
    <scope>NUCLEOTIDE SEQUENCE</scope>
    <source>
        <strain evidence="6">JCM 13306</strain>
    </source>
</reference>
<dbReference type="Gene3D" id="1.10.10.10">
    <property type="entry name" value="Winged helix-like DNA-binding domain superfamily/Winged helix DNA-binding domain"/>
    <property type="match status" value="1"/>
</dbReference>
<dbReference type="Pfam" id="PF03466">
    <property type="entry name" value="LysR_substrate"/>
    <property type="match status" value="1"/>
</dbReference>
<proteinExistence type="inferred from homology"/>
<dbReference type="PROSITE" id="PS50931">
    <property type="entry name" value="HTH_LYSR"/>
    <property type="match status" value="1"/>
</dbReference>
<keyword evidence="7" id="KW-1185">Reference proteome</keyword>
<evidence type="ECO:0000259" key="5">
    <source>
        <dbReference type="PROSITE" id="PS50931"/>
    </source>
</evidence>
<dbReference type="Pfam" id="PF00126">
    <property type="entry name" value="HTH_1"/>
    <property type="match status" value="1"/>
</dbReference>
<keyword evidence="3" id="KW-0238">DNA-binding</keyword>
<keyword evidence="4" id="KW-0804">Transcription</keyword>
<protein>
    <submittedName>
        <fullName evidence="6">LysR family transcriptional regulator</fullName>
    </submittedName>
</protein>
<evidence type="ECO:0000256" key="2">
    <source>
        <dbReference type="ARBA" id="ARBA00023015"/>
    </source>
</evidence>
<evidence type="ECO:0000313" key="7">
    <source>
        <dbReference type="Proteomes" id="UP000623958"/>
    </source>
</evidence>
<evidence type="ECO:0000256" key="4">
    <source>
        <dbReference type="ARBA" id="ARBA00023163"/>
    </source>
</evidence>
<keyword evidence="2" id="KW-0805">Transcription regulation</keyword>
<reference evidence="6" key="1">
    <citation type="journal article" date="2014" name="Int. J. Syst. Evol. Microbiol.">
        <title>Complete genome sequence of Corynebacterium casei LMG S-19264T (=DSM 44701T), isolated from a smear-ripened cheese.</title>
        <authorList>
            <consortium name="US DOE Joint Genome Institute (JGI-PGF)"/>
            <person name="Walter F."/>
            <person name="Albersmeier A."/>
            <person name="Kalinowski J."/>
            <person name="Ruckert C."/>
        </authorList>
    </citation>
    <scope>NUCLEOTIDE SEQUENCE</scope>
    <source>
        <strain evidence="6">JCM 13306</strain>
    </source>
</reference>
<name>A0A919KG81_9XANT</name>
<comment type="similarity">
    <text evidence="1">Belongs to the LysR transcriptional regulatory family.</text>
</comment>
<evidence type="ECO:0000256" key="1">
    <source>
        <dbReference type="ARBA" id="ARBA00009437"/>
    </source>
</evidence>
<dbReference type="GO" id="GO:0005829">
    <property type="term" value="C:cytosol"/>
    <property type="evidence" value="ECO:0007669"/>
    <property type="project" value="TreeGrafter"/>
</dbReference>
<dbReference type="InterPro" id="IPR036390">
    <property type="entry name" value="WH_DNA-bd_sf"/>
</dbReference>
<dbReference type="InterPro" id="IPR005119">
    <property type="entry name" value="LysR_subst-bd"/>
</dbReference>
<dbReference type="SUPFAM" id="SSF46785">
    <property type="entry name" value="Winged helix' DNA-binding domain"/>
    <property type="match status" value="1"/>
</dbReference>
<organism evidence="6 7">
    <name type="scientific">Xanthomonas boreopolis</name>
    <dbReference type="NCBI Taxonomy" id="86183"/>
    <lineage>
        <taxon>Bacteria</taxon>
        <taxon>Pseudomonadati</taxon>
        <taxon>Pseudomonadota</taxon>
        <taxon>Gammaproteobacteria</taxon>
        <taxon>Lysobacterales</taxon>
        <taxon>Lysobacteraceae</taxon>
        <taxon>Xanthomonas</taxon>
    </lineage>
</organism>
<dbReference type="InterPro" id="IPR036388">
    <property type="entry name" value="WH-like_DNA-bd_sf"/>
</dbReference>
<dbReference type="CDD" id="cd08438">
    <property type="entry name" value="PBP2_CidR"/>
    <property type="match status" value="1"/>
</dbReference>
<evidence type="ECO:0000313" key="6">
    <source>
        <dbReference type="EMBL" id="GHH46807.1"/>
    </source>
</evidence>
<dbReference type="SUPFAM" id="SSF53850">
    <property type="entry name" value="Periplasmic binding protein-like II"/>
    <property type="match status" value="1"/>
</dbReference>
<dbReference type="RefSeq" id="WP_140721091.1">
    <property type="nucleotide sequence ID" value="NZ_BNBA01000001.1"/>
</dbReference>
<comment type="caution">
    <text evidence="6">The sequence shown here is derived from an EMBL/GenBank/DDBJ whole genome shotgun (WGS) entry which is preliminary data.</text>
</comment>
<gene>
    <name evidence="6" type="ORF">GCM10009090_02450</name>
</gene>
<dbReference type="InterPro" id="IPR000847">
    <property type="entry name" value="LysR_HTH_N"/>
</dbReference>
<dbReference type="InterPro" id="IPR050950">
    <property type="entry name" value="HTH-type_LysR_regulators"/>
</dbReference>
<dbReference type="PANTHER" id="PTHR30419:SF8">
    <property type="entry name" value="NITROGEN ASSIMILATION TRANSCRIPTIONAL ACTIVATOR-RELATED"/>
    <property type="match status" value="1"/>
</dbReference>
<dbReference type="Gene3D" id="3.40.190.290">
    <property type="match status" value="1"/>
</dbReference>
<dbReference type="GO" id="GO:0003700">
    <property type="term" value="F:DNA-binding transcription factor activity"/>
    <property type="evidence" value="ECO:0007669"/>
    <property type="project" value="InterPro"/>
</dbReference>
<evidence type="ECO:0000256" key="3">
    <source>
        <dbReference type="ARBA" id="ARBA00023125"/>
    </source>
</evidence>
<dbReference type="AlphaFoldDB" id="A0A919KG81"/>
<dbReference type="Proteomes" id="UP000623958">
    <property type="component" value="Unassembled WGS sequence"/>
</dbReference>
<dbReference type="PANTHER" id="PTHR30419">
    <property type="entry name" value="HTH-TYPE TRANSCRIPTIONAL REGULATOR YBHD"/>
    <property type="match status" value="1"/>
</dbReference>
<dbReference type="PRINTS" id="PR00039">
    <property type="entry name" value="HTHLYSR"/>
</dbReference>
<dbReference type="GO" id="GO:0003677">
    <property type="term" value="F:DNA binding"/>
    <property type="evidence" value="ECO:0007669"/>
    <property type="project" value="UniProtKB-KW"/>
</dbReference>
<dbReference type="EMBL" id="BNBA01000001">
    <property type="protein sequence ID" value="GHH46807.1"/>
    <property type="molecule type" value="Genomic_DNA"/>
</dbReference>
<feature type="domain" description="HTH lysR-type" evidence="5">
    <location>
        <begin position="1"/>
        <end position="58"/>
    </location>
</feature>
<dbReference type="FunFam" id="1.10.10.10:FF:000001">
    <property type="entry name" value="LysR family transcriptional regulator"/>
    <property type="match status" value="1"/>
</dbReference>
<sequence>MDIRQLRVLVEVVRRGGFSAAAQSLFATQPTVSKAIRQLEDELGLVLVDRSRQGIRLTQAGEIVYRRALVLLGERDNLLAELEELRGLKRGELHIGLPPLGSDVLFAPLFAIYRERYPHIDLKVLEQGSQALEDSLRAGEVELAGSLLPVSEDFEWQSVRREPLMVLLPKQHPLASQPSLRLDMLRETPFILFDKGFMFNRKIIEACQQHGFTPHEAARSGQIDFIVALVAAGMGLAMLPRMIAVRRPNPQVVTLPLEDQDLAWHMALVWRRGAFLSHAAQAWLQLAAEQEAVLNAGS</sequence>
<accession>A0A919KG81</accession>